<dbReference type="InterPro" id="IPR022025">
    <property type="entry name" value="Amidoligase_2"/>
</dbReference>
<gene>
    <name evidence="2" type="ORF">G7Y89_g5670</name>
</gene>
<feature type="region of interest" description="Disordered" evidence="1">
    <location>
        <begin position="222"/>
        <end position="257"/>
    </location>
</feature>
<dbReference type="PANTHER" id="PTHR36847">
    <property type="entry name" value="AMIDOLIGASE ENZYME"/>
    <property type="match status" value="1"/>
</dbReference>
<dbReference type="PANTHER" id="PTHR36847:SF1">
    <property type="entry name" value="AMIDOLIGASE ENZYME"/>
    <property type="match status" value="1"/>
</dbReference>
<dbReference type="AlphaFoldDB" id="A0A8H4RNF9"/>
<proteinExistence type="predicted"/>
<evidence type="ECO:0000313" key="2">
    <source>
        <dbReference type="EMBL" id="KAF4632461.1"/>
    </source>
</evidence>
<evidence type="ECO:0000313" key="3">
    <source>
        <dbReference type="Proteomes" id="UP000566819"/>
    </source>
</evidence>
<dbReference type="EMBL" id="JAAMPI010000346">
    <property type="protein sequence ID" value="KAF4632461.1"/>
    <property type="molecule type" value="Genomic_DNA"/>
</dbReference>
<dbReference type="Pfam" id="PF12224">
    <property type="entry name" value="Amidoligase_2"/>
    <property type="match status" value="1"/>
</dbReference>
<organism evidence="2 3">
    <name type="scientific">Cudoniella acicularis</name>
    <dbReference type="NCBI Taxonomy" id="354080"/>
    <lineage>
        <taxon>Eukaryota</taxon>
        <taxon>Fungi</taxon>
        <taxon>Dikarya</taxon>
        <taxon>Ascomycota</taxon>
        <taxon>Pezizomycotina</taxon>
        <taxon>Leotiomycetes</taxon>
        <taxon>Helotiales</taxon>
        <taxon>Tricladiaceae</taxon>
        <taxon>Cudoniella</taxon>
    </lineage>
</organism>
<reference evidence="2 3" key="1">
    <citation type="submission" date="2020-03" db="EMBL/GenBank/DDBJ databases">
        <title>Draft Genome Sequence of Cudoniella acicularis.</title>
        <authorList>
            <person name="Buettner E."/>
            <person name="Kellner H."/>
        </authorList>
    </citation>
    <scope>NUCLEOTIDE SEQUENCE [LARGE SCALE GENOMIC DNA]</scope>
    <source>
        <strain evidence="2 3">DSM 108380</strain>
    </source>
</reference>
<keyword evidence="3" id="KW-1185">Reference proteome</keyword>
<name>A0A8H4RNF9_9HELO</name>
<comment type="caution">
    <text evidence="2">The sequence shown here is derived from an EMBL/GenBank/DDBJ whole genome shotgun (WGS) entry which is preliminary data.</text>
</comment>
<accession>A0A8H4RNF9</accession>
<protein>
    <submittedName>
        <fullName evidence="2">Uncharacterized protein</fullName>
    </submittedName>
</protein>
<evidence type="ECO:0000256" key="1">
    <source>
        <dbReference type="SAM" id="MobiDB-lite"/>
    </source>
</evidence>
<dbReference type="OrthoDB" id="412402at2759"/>
<sequence>MSSLQYKHIAQALKQAGIPAGPDRDRSTKGVQDWFVTDDGSIAESIADWAKGYVWIRCIRLARFCLNDSCGLHAHVGHGGDDFTPLVLRNLMATLWTLGDRIDLIHSEIRGAECTWAPNLDYSRLAKRLSEGDRSRRDGLEDILAMDTSSLRDIVLSFRHHEFVNDERLNYNKNNLKPRFRNTKKTIECRQHESTLDPIRVANWIRTCAKYYGAQIHEEKREEQRFEAQQADNQREDEKHLQGPIFNPPTKEAASHPMPIVPAADGVLAAKRKTKRFPLDSESELDGMETIDLAN</sequence>
<feature type="region of interest" description="Disordered" evidence="1">
    <location>
        <begin position="275"/>
        <end position="295"/>
    </location>
</feature>
<dbReference type="Proteomes" id="UP000566819">
    <property type="component" value="Unassembled WGS sequence"/>
</dbReference>